<reference evidence="1 2" key="2">
    <citation type="journal article" date="2017" name="Front. Plant Sci.">
        <title>Gene Classification and Mining of Molecular Markers Useful in Red Clover (Trifolium pratense) Breeding.</title>
        <authorList>
            <person name="Istvanek J."/>
            <person name="Dluhosova J."/>
            <person name="Dluhos P."/>
            <person name="Patkova L."/>
            <person name="Nedelnik J."/>
            <person name="Repkova J."/>
        </authorList>
    </citation>
    <scope>NUCLEOTIDE SEQUENCE [LARGE SCALE GENOMIC DNA]</scope>
    <source>
        <strain evidence="2">cv. Tatra</strain>
        <tissue evidence="1">Young leaves</tissue>
    </source>
</reference>
<evidence type="ECO:0000313" key="1">
    <source>
        <dbReference type="EMBL" id="PNX86060.1"/>
    </source>
</evidence>
<dbReference type="EMBL" id="ASHM01050227">
    <property type="protein sequence ID" value="PNX86060.1"/>
    <property type="molecule type" value="Genomic_DNA"/>
</dbReference>
<protein>
    <submittedName>
        <fullName evidence="1">Stomatal cytokinesis defective SCD1 protein</fullName>
    </submittedName>
</protein>
<dbReference type="STRING" id="57577.A0A2K3M5K5"/>
<organism evidence="1 2">
    <name type="scientific">Trifolium pratense</name>
    <name type="common">Red clover</name>
    <dbReference type="NCBI Taxonomy" id="57577"/>
    <lineage>
        <taxon>Eukaryota</taxon>
        <taxon>Viridiplantae</taxon>
        <taxon>Streptophyta</taxon>
        <taxon>Embryophyta</taxon>
        <taxon>Tracheophyta</taxon>
        <taxon>Spermatophyta</taxon>
        <taxon>Magnoliopsida</taxon>
        <taxon>eudicotyledons</taxon>
        <taxon>Gunneridae</taxon>
        <taxon>Pentapetalae</taxon>
        <taxon>rosids</taxon>
        <taxon>fabids</taxon>
        <taxon>Fabales</taxon>
        <taxon>Fabaceae</taxon>
        <taxon>Papilionoideae</taxon>
        <taxon>50 kb inversion clade</taxon>
        <taxon>NPAAA clade</taxon>
        <taxon>Hologalegina</taxon>
        <taxon>IRL clade</taxon>
        <taxon>Trifolieae</taxon>
        <taxon>Trifolium</taxon>
    </lineage>
</organism>
<proteinExistence type="predicted"/>
<comment type="caution">
    <text evidence="1">The sequence shown here is derived from an EMBL/GenBank/DDBJ whole genome shotgun (WGS) entry which is preliminary data.</text>
</comment>
<dbReference type="ExpressionAtlas" id="A0A2K3M5K5">
    <property type="expression patterns" value="baseline"/>
</dbReference>
<gene>
    <name evidence="1" type="ORF">L195_g042136</name>
</gene>
<accession>A0A2K3M5K5</accession>
<sequence length="88" mass="9754">MSLFPSSVVEPEILTVSDSAVGIWNNTCQKNLPKYDYVVGFAALIESDAEGIGGSGFVECIREHMHSGWHRQLTEEQFIAVNELIINN</sequence>
<name>A0A2K3M5K5_TRIPR</name>
<reference evidence="1 2" key="1">
    <citation type="journal article" date="2014" name="Am. J. Bot.">
        <title>Genome assembly and annotation for red clover (Trifolium pratense; Fabaceae).</title>
        <authorList>
            <person name="Istvanek J."/>
            <person name="Jaros M."/>
            <person name="Krenek A."/>
            <person name="Repkova J."/>
        </authorList>
    </citation>
    <scope>NUCLEOTIDE SEQUENCE [LARGE SCALE GENOMIC DNA]</scope>
    <source>
        <strain evidence="2">cv. Tatra</strain>
        <tissue evidence="1">Young leaves</tissue>
    </source>
</reference>
<evidence type="ECO:0000313" key="2">
    <source>
        <dbReference type="Proteomes" id="UP000236291"/>
    </source>
</evidence>
<dbReference type="Proteomes" id="UP000236291">
    <property type="component" value="Unassembled WGS sequence"/>
</dbReference>
<dbReference type="AlphaFoldDB" id="A0A2K3M5K5"/>